<sequence length="221" mass="22899">MKRTIDFAADPHIGVFARAFEEFAVVPPTASEEFTAAIAEALDVEVVKTTIQGSSIIGSLLAGNSNGMVVSGLVTEDERAVLAEYGEVMTLGTSMNAAGNVILANNTFAGVHPEMPIDVAEEIGTFLGVPVRRLTFGGIKTVGMAAVATDRGVFVHARSSDTEIERLAGCTGDLQIGAGTVNMGSGLVGTGVLANSKGYIAGIRTTGFELGRIEEVFGFLE</sequence>
<dbReference type="Proteomes" id="UP000570823">
    <property type="component" value="Unassembled WGS sequence"/>
</dbReference>
<evidence type="ECO:0000256" key="1">
    <source>
        <dbReference type="ARBA" id="ARBA00022540"/>
    </source>
</evidence>
<protein>
    <recommendedName>
        <fullName evidence="3">Translation initiation factor 6</fullName>
        <shortName evidence="3">aIF-6</shortName>
    </recommendedName>
</protein>
<dbReference type="NCBIfam" id="TIGR00323">
    <property type="entry name" value="eIF-6"/>
    <property type="match status" value="1"/>
</dbReference>
<keyword evidence="5" id="KW-1185">Reference proteome</keyword>
<dbReference type="SMART" id="SM00654">
    <property type="entry name" value="eIF6"/>
    <property type="match status" value="1"/>
</dbReference>
<evidence type="ECO:0000256" key="3">
    <source>
        <dbReference type="HAMAP-Rule" id="MF_00032"/>
    </source>
</evidence>
<evidence type="ECO:0000313" key="4">
    <source>
        <dbReference type="EMBL" id="NVO67635.1"/>
    </source>
</evidence>
<dbReference type="HAMAP" id="MF_00032">
    <property type="entry name" value="eIF_6"/>
    <property type="match status" value="1"/>
</dbReference>
<dbReference type="Pfam" id="PF01912">
    <property type="entry name" value="eIF-6"/>
    <property type="match status" value="1"/>
</dbReference>
<gene>
    <name evidence="3" type="primary">eif6</name>
    <name evidence="4" type="ORF">HWN36_10015</name>
</gene>
<dbReference type="RefSeq" id="WP_176789205.1">
    <property type="nucleotide sequence ID" value="NZ_JABXWR010000001.1"/>
</dbReference>
<comment type="similarity">
    <text evidence="3">Belongs to the eIF-6 family.</text>
</comment>
<organism evidence="4 5">
    <name type="scientific">Methanofollis tationis</name>
    <dbReference type="NCBI Taxonomy" id="81417"/>
    <lineage>
        <taxon>Archaea</taxon>
        <taxon>Methanobacteriati</taxon>
        <taxon>Methanobacteriota</taxon>
        <taxon>Stenosarchaea group</taxon>
        <taxon>Methanomicrobia</taxon>
        <taxon>Methanomicrobiales</taxon>
        <taxon>Methanomicrobiaceae</taxon>
        <taxon>Methanofollis</taxon>
    </lineage>
</organism>
<keyword evidence="2 3" id="KW-0648">Protein biosynthesis</keyword>
<dbReference type="PANTHER" id="PTHR10784">
    <property type="entry name" value="TRANSLATION INITIATION FACTOR 6"/>
    <property type="match status" value="1"/>
</dbReference>
<evidence type="ECO:0000313" key="5">
    <source>
        <dbReference type="Proteomes" id="UP000570823"/>
    </source>
</evidence>
<keyword evidence="1 3" id="KW-0396">Initiation factor</keyword>
<reference evidence="4 5" key="1">
    <citation type="submission" date="2020-06" db="EMBL/GenBank/DDBJ databases">
        <title>Methanofollis fontis sp. nov., a methanogen isolated from marine sediments near a cold seep at Four-Way Closure Ridge offshore southwestern Taiwan.</title>
        <authorList>
            <person name="Chen S.-C."/>
            <person name="Teng N.-H."/>
            <person name="Lin Y.-S."/>
            <person name="Lai M.-C."/>
            <person name="Chen H.-H."/>
            <person name="Wang C.-C."/>
        </authorList>
    </citation>
    <scope>NUCLEOTIDE SEQUENCE [LARGE SCALE GENOMIC DNA]</scope>
    <source>
        <strain evidence="4 5">DSM 2702</strain>
    </source>
</reference>
<dbReference type="Gene3D" id="3.75.10.10">
    <property type="entry name" value="L-arginine/glycine Amidinotransferase, Chain A"/>
    <property type="match status" value="1"/>
</dbReference>
<name>A0A7K4HQT2_9EURY</name>
<dbReference type="OrthoDB" id="33582at2157"/>
<dbReference type="GO" id="GO:0043022">
    <property type="term" value="F:ribosome binding"/>
    <property type="evidence" value="ECO:0007669"/>
    <property type="project" value="InterPro"/>
</dbReference>
<proteinExistence type="inferred from homology"/>
<comment type="function">
    <text evidence="3">Binds to the 50S ribosomal subunit and prevents its association with the 30S ribosomal subunit to form the 70S initiation complex.</text>
</comment>
<dbReference type="InterPro" id="IPR002769">
    <property type="entry name" value="eIF6"/>
</dbReference>
<dbReference type="EMBL" id="JABXWR010000001">
    <property type="protein sequence ID" value="NVO67635.1"/>
    <property type="molecule type" value="Genomic_DNA"/>
</dbReference>
<accession>A0A7K4HQT2</accession>
<comment type="caution">
    <text evidence="4">The sequence shown here is derived from an EMBL/GenBank/DDBJ whole genome shotgun (WGS) entry which is preliminary data.</text>
</comment>
<dbReference type="SUPFAM" id="SSF55909">
    <property type="entry name" value="Pentein"/>
    <property type="match status" value="1"/>
</dbReference>
<evidence type="ECO:0000256" key="2">
    <source>
        <dbReference type="ARBA" id="ARBA00022917"/>
    </source>
</evidence>
<dbReference type="GO" id="GO:0003743">
    <property type="term" value="F:translation initiation factor activity"/>
    <property type="evidence" value="ECO:0007669"/>
    <property type="project" value="UniProtKB-UniRule"/>
</dbReference>
<dbReference type="AlphaFoldDB" id="A0A7K4HQT2"/>
<dbReference type="NCBIfam" id="NF003132">
    <property type="entry name" value="PRK04046.2-4"/>
    <property type="match status" value="1"/>
</dbReference>
<dbReference type="GO" id="GO:0042256">
    <property type="term" value="P:cytosolic ribosome assembly"/>
    <property type="evidence" value="ECO:0007669"/>
    <property type="project" value="InterPro"/>
</dbReference>